<dbReference type="Pfam" id="PF12929">
    <property type="entry name" value="Mid1"/>
    <property type="match status" value="1"/>
</dbReference>
<keyword evidence="1" id="KW-0732">Signal</keyword>
<evidence type="ECO:0000313" key="2">
    <source>
        <dbReference type="EMBL" id="KAG2218483.1"/>
    </source>
</evidence>
<dbReference type="InterPro" id="IPR024338">
    <property type="entry name" value="MID1/Yam8"/>
</dbReference>
<feature type="signal peptide" evidence="1">
    <location>
        <begin position="1"/>
        <end position="22"/>
    </location>
</feature>
<keyword evidence="3" id="KW-1185">Reference proteome</keyword>
<dbReference type="OrthoDB" id="5405745at2759"/>
<evidence type="ECO:0000256" key="1">
    <source>
        <dbReference type="SAM" id="SignalP"/>
    </source>
</evidence>
<dbReference type="GO" id="GO:0005262">
    <property type="term" value="F:calcium channel activity"/>
    <property type="evidence" value="ECO:0007669"/>
    <property type="project" value="InterPro"/>
</dbReference>
<proteinExistence type="predicted"/>
<feature type="chain" id="PRO_5034766043" evidence="1">
    <location>
        <begin position="23"/>
        <end position="504"/>
    </location>
</feature>
<comment type="caution">
    <text evidence="2">The sequence shown here is derived from an EMBL/GenBank/DDBJ whole genome shotgun (WGS) entry which is preliminary data.</text>
</comment>
<dbReference type="AlphaFoldDB" id="A0A8H7VJ88"/>
<dbReference type="PANTHER" id="PTHR39142:SF1">
    <property type="entry name" value="AEL197CP"/>
    <property type="match status" value="1"/>
</dbReference>
<accession>A0A8H7VJ88</accession>
<organism evidence="2 3">
    <name type="scientific">Circinella minor</name>
    <dbReference type="NCBI Taxonomy" id="1195481"/>
    <lineage>
        <taxon>Eukaryota</taxon>
        <taxon>Fungi</taxon>
        <taxon>Fungi incertae sedis</taxon>
        <taxon>Mucoromycota</taxon>
        <taxon>Mucoromycotina</taxon>
        <taxon>Mucoromycetes</taxon>
        <taxon>Mucorales</taxon>
        <taxon>Lichtheimiaceae</taxon>
        <taxon>Circinella</taxon>
    </lineage>
</organism>
<name>A0A8H7VJ88_9FUNG</name>
<sequence length="504" mass="56769">MQRFIIQSLILLLYGAVVVIQAQQQVTVPLNDSVIHDASIGSGDLQHYYFSAATTSLLDRRRSLARRDVPNLFLTLTSCSQPTPPPNYEGDIPSLDVFLSMSSDNTLPGPSQGLLVNNTKFGRVAWENDNPISDLWIGVVAPTLTENWTGNWTFEIAVSTEEWIHPLLLDQKNIPYITLDDTDQTHALFSINQSSNQQHNNASVLIASNVPKQLLYSRCAADKYRLANYATNFTETIRGQQAMISNLTEATRYTAYYIESTNAISPPIQINTKKSDNCRLVYNLGFCDQVAYSVPANPTDTIESIQSRYDNHAQELFQPFETAILQYNCDSTKYSLVRNCTHCYNDYKRWLCSVSIPRCADSIEDKTESSNAGQVALRHIDTNHSRSAWIDETLSPGVYTEMLPCIDLCYQVVQSCPPFMEFACPKGDLAALQYGYWHKTPLEEGQEDDYFNDSLTIYGINHPTCNPVNLEEDRLVISQASSLLILRNHFSIITILFVLSITFL</sequence>
<dbReference type="GO" id="GO:0098703">
    <property type="term" value="P:calcium ion import across plasma membrane"/>
    <property type="evidence" value="ECO:0007669"/>
    <property type="project" value="InterPro"/>
</dbReference>
<dbReference type="InterPro" id="IPR036790">
    <property type="entry name" value="Frizzled_dom_sf"/>
</dbReference>
<evidence type="ECO:0000313" key="3">
    <source>
        <dbReference type="Proteomes" id="UP000646827"/>
    </source>
</evidence>
<dbReference type="PANTHER" id="PTHR39142">
    <property type="entry name" value="MID1P"/>
    <property type="match status" value="1"/>
</dbReference>
<dbReference type="EMBL" id="JAEPRB010000227">
    <property type="protein sequence ID" value="KAG2218483.1"/>
    <property type="molecule type" value="Genomic_DNA"/>
</dbReference>
<protein>
    <submittedName>
        <fullName evidence="2">Uncharacterized protein</fullName>
    </submittedName>
</protein>
<dbReference type="Gene3D" id="1.10.2000.10">
    <property type="entry name" value="Frizzled cysteine-rich domain"/>
    <property type="match status" value="1"/>
</dbReference>
<gene>
    <name evidence="2" type="ORF">INT45_011664</name>
</gene>
<dbReference type="Proteomes" id="UP000646827">
    <property type="component" value="Unassembled WGS sequence"/>
</dbReference>
<reference evidence="2 3" key="1">
    <citation type="submission" date="2020-12" db="EMBL/GenBank/DDBJ databases">
        <title>Metabolic potential, ecology and presence of endohyphal bacteria is reflected in genomic diversity of Mucoromycotina.</title>
        <authorList>
            <person name="Muszewska A."/>
            <person name="Okrasinska A."/>
            <person name="Steczkiewicz K."/>
            <person name="Drgas O."/>
            <person name="Orlowska M."/>
            <person name="Perlinska-Lenart U."/>
            <person name="Aleksandrzak-Piekarczyk T."/>
            <person name="Szatraj K."/>
            <person name="Zielenkiewicz U."/>
            <person name="Pilsyk S."/>
            <person name="Malc E."/>
            <person name="Mieczkowski P."/>
            <person name="Kruszewska J.S."/>
            <person name="Biernat P."/>
            <person name="Pawlowska J."/>
        </authorList>
    </citation>
    <scope>NUCLEOTIDE SEQUENCE [LARGE SCALE GENOMIC DNA]</scope>
    <source>
        <strain evidence="2 3">CBS 142.35</strain>
    </source>
</reference>